<organism evidence="1 2">
    <name type="scientific">Immundisolibacter cernigliae</name>
    <dbReference type="NCBI Taxonomy" id="1810504"/>
    <lineage>
        <taxon>Bacteria</taxon>
        <taxon>Pseudomonadati</taxon>
        <taxon>Pseudomonadota</taxon>
        <taxon>Gammaproteobacteria</taxon>
        <taxon>Immundisolibacterales</taxon>
        <taxon>Immundisolibacteraceae</taxon>
        <taxon>Immundisolibacter</taxon>
    </lineage>
</organism>
<reference evidence="2" key="1">
    <citation type="submission" date="2016-03" db="EMBL/GenBank/DDBJ databases">
        <title>Complete genome sequence of Solimmundus cernigliae, representing a novel lineage of polycyclic aromatic hydrocarbon degraders within the Gammaproteobacteria.</title>
        <authorList>
            <person name="Singleton D.R."/>
            <person name="Dickey A.N."/>
            <person name="Scholl E.H."/>
            <person name="Wright F.A."/>
            <person name="Aitken M.D."/>
        </authorList>
    </citation>
    <scope>NUCLEOTIDE SEQUENCE [LARGE SCALE GENOMIC DNA]</scope>
    <source>
        <strain evidence="2">TR3.2</strain>
    </source>
</reference>
<protein>
    <recommendedName>
        <fullName evidence="3">2-keto-4-pentenoate hydratase</fullName>
    </recommendedName>
</protein>
<dbReference type="EMBL" id="CP014671">
    <property type="protein sequence ID" value="ANX04131.1"/>
    <property type="molecule type" value="Genomic_DNA"/>
</dbReference>
<dbReference type="InterPro" id="IPR050772">
    <property type="entry name" value="Hydratase-Decarb/MhpD_sf"/>
</dbReference>
<proteinExistence type="predicted"/>
<dbReference type="AlphaFoldDB" id="A0A1B1YTK0"/>
<dbReference type="InterPro" id="IPR036663">
    <property type="entry name" value="Fumarylacetoacetase_C_sf"/>
</dbReference>
<name>A0A1B1YTK0_9GAMM</name>
<dbReference type="Gene3D" id="3.90.850.10">
    <property type="entry name" value="Fumarylacetoacetase-like, C-terminal domain"/>
    <property type="match status" value="1"/>
</dbReference>
<evidence type="ECO:0000313" key="1">
    <source>
        <dbReference type="EMBL" id="ANX04131.1"/>
    </source>
</evidence>
<sequence>MTLATDTVATLAARLRQAAGQTQATAPLSDTYPDLTEADAYAIQAELLRLHGGVRAGYKLGFTSAAMRQQMGVDHPNSGVLLANMRLPEPRLAAGVLIQPRVEPEIAILLGRDLHGETVTPEQVAAATAAVLPAIEVVDSRYRDYRFKSVDNIADNSSAARYLLGAPRVLSDCDDLRLVGVLLSIDGVAVDQGLGAAALGSPLAAVAWLVRHLSIRGACREYPMPHSSWRPRSSGPIPKGFR</sequence>
<dbReference type="PANTHER" id="PTHR30143">
    <property type="entry name" value="ACID HYDRATASE"/>
    <property type="match status" value="1"/>
</dbReference>
<keyword evidence="2" id="KW-1185">Reference proteome</keyword>
<gene>
    <name evidence="1" type="ORF">PG2T_08020</name>
</gene>
<accession>A0A1B1YTK0</accession>
<dbReference type="RefSeq" id="WP_068804051.1">
    <property type="nucleotide sequence ID" value="NZ_CP014671.1"/>
</dbReference>
<dbReference type="GO" id="GO:0008684">
    <property type="term" value="F:2-oxopent-4-enoate hydratase activity"/>
    <property type="evidence" value="ECO:0007669"/>
    <property type="project" value="TreeGrafter"/>
</dbReference>
<dbReference type="STRING" id="1810504.PG2T_08020"/>
<dbReference type="OrthoDB" id="9792137at2"/>
<dbReference type="KEGG" id="gbi:PG2T_08020"/>
<dbReference type="Proteomes" id="UP000092952">
    <property type="component" value="Chromosome"/>
</dbReference>
<dbReference type="PANTHER" id="PTHR30143:SF0">
    <property type="entry name" value="2-KETO-4-PENTENOATE HYDRATASE"/>
    <property type="match status" value="1"/>
</dbReference>
<dbReference type="SUPFAM" id="SSF56529">
    <property type="entry name" value="FAH"/>
    <property type="match status" value="1"/>
</dbReference>
<evidence type="ECO:0000313" key="2">
    <source>
        <dbReference type="Proteomes" id="UP000092952"/>
    </source>
</evidence>
<evidence type="ECO:0008006" key="3">
    <source>
        <dbReference type="Google" id="ProtNLM"/>
    </source>
</evidence>
<dbReference type="InParanoid" id="A0A1B1YTK0"/>
<dbReference type="GO" id="GO:0005737">
    <property type="term" value="C:cytoplasm"/>
    <property type="evidence" value="ECO:0007669"/>
    <property type="project" value="TreeGrafter"/>
</dbReference>